<name>A0A544TKB6_9BACI</name>
<dbReference type="EMBL" id="VDGG01000005">
    <property type="protein sequence ID" value="TQR17891.1"/>
    <property type="molecule type" value="Genomic_DNA"/>
</dbReference>
<accession>A0A544TKB6</accession>
<dbReference type="InterPro" id="IPR009875">
    <property type="entry name" value="PilZ_domain"/>
</dbReference>
<comment type="caution">
    <text evidence="2">The sequence shown here is derived from an EMBL/GenBank/DDBJ whole genome shotgun (WGS) entry which is preliminary data.</text>
</comment>
<feature type="domain" description="PilZ" evidence="1">
    <location>
        <begin position="31"/>
        <end position="137"/>
    </location>
</feature>
<organism evidence="2 3">
    <name type="scientific">Psychrobacillus soli</name>
    <dbReference type="NCBI Taxonomy" id="1543965"/>
    <lineage>
        <taxon>Bacteria</taxon>
        <taxon>Bacillati</taxon>
        <taxon>Bacillota</taxon>
        <taxon>Bacilli</taxon>
        <taxon>Bacillales</taxon>
        <taxon>Bacillaceae</taxon>
        <taxon>Psychrobacillus</taxon>
    </lineage>
</organism>
<dbReference type="Proteomes" id="UP000318937">
    <property type="component" value="Unassembled WGS sequence"/>
</dbReference>
<reference evidence="2 3" key="1">
    <citation type="submission" date="2019-05" db="EMBL/GenBank/DDBJ databases">
        <title>Psychrobacillus vulpis sp. nov., a new species isolated from feces of a red fox that inhabits in The Tablas de Daimiel Natural Park, Albacete, Spain.</title>
        <authorList>
            <person name="Rodriguez M."/>
            <person name="Reina J.C."/>
            <person name="Bejar V."/>
            <person name="Llamas I."/>
        </authorList>
    </citation>
    <scope>NUCLEOTIDE SEQUENCE [LARGE SCALE GENOMIC DNA]</scope>
    <source>
        <strain evidence="2 3">NHI-2</strain>
    </source>
</reference>
<evidence type="ECO:0000259" key="1">
    <source>
        <dbReference type="Pfam" id="PF07238"/>
    </source>
</evidence>
<dbReference type="AlphaFoldDB" id="A0A544TKB6"/>
<dbReference type="RefSeq" id="WP_142605425.1">
    <property type="nucleotide sequence ID" value="NZ_VDGG01000005.1"/>
</dbReference>
<evidence type="ECO:0000313" key="2">
    <source>
        <dbReference type="EMBL" id="TQR17891.1"/>
    </source>
</evidence>
<sequence>MDVSLFGIVLGLAAMGSLKTQKEMEPSPVQERRGYFRIDFHYPLEALMTISELNEKKVQLGNTRILVENLGPAGLRFLSKIKLPVSSDILLKFQTTMADEGMTLYGTIIHDSELEGLNRYGVELLVDEEERGKLIKRFNQLQVH</sequence>
<protein>
    <submittedName>
        <fullName evidence="2">PilZ domain-containing protein</fullName>
    </submittedName>
</protein>
<evidence type="ECO:0000313" key="3">
    <source>
        <dbReference type="Proteomes" id="UP000318937"/>
    </source>
</evidence>
<dbReference type="Pfam" id="PF07238">
    <property type="entry name" value="PilZ"/>
    <property type="match status" value="1"/>
</dbReference>
<proteinExistence type="predicted"/>
<dbReference type="GO" id="GO:0035438">
    <property type="term" value="F:cyclic-di-GMP binding"/>
    <property type="evidence" value="ECO:0007669"/>
    <property type="project" value="InterPro"/>
</dbReference>
<gene>
    <name evidence="2" type="ORF">FG383_03280</name>
</gene>
<dbReference type="OrthoDB" id="9759607at2"/>
<keyword evidence="3" id="KW-1185">Reference proteome</keyword>